<dbReference type="GO" id="GO:0006465">
    <property type="term" value="P:signal peptide processing"/>
    <property type="evidence" value="ECO:0007669"/>
    <property type="project" value="TreeGrafter"/>
</dbReference>
<organism evidence="4 5">
    <name type="scientific">Candidatus Syntrophocurvum alkaliphilum</name>
    <dbReference type="NCBI Taxonomy" id="2293317"/>
    <lineage>
        <taxon>Bacteria</taxon>
        <taxon>Bacillati</taxon>
        <taxon>Bacillota</taxon>
        <taxon>Clostridia</taxon>
        <taxon>Eubacteriales</taxon>
        <taxon>Syntrophomonadaceae</taxon>
        <taxon>Candidatus Syntrophocurvum</taxon>
    </lineage>
</organism>
<dbReference type="OrthoDB" id="5508079at2"/>
<proteinExistence type="inferred from homology"/>
<evidence type="ECO:0000313" key="5">
    <source>
        <dbReference type="Proteomes" id="UP000426444"/>
    </source>
</evidence>
<feature type="transmembrane region" description="Helical" evidence="2">
    <location>
        <begin position="26"/>
        <end position="46"/>
    </location>
</feature>
<reference evidence="5" key="1">
    <citation type="journal article" date="2019" name="Microbiology">
        <title>Complete Genome Sequence of an Uncultured Bacterium of the Candidate Phylum Bipolaricaulota.</title>
        <authorList>
            <person name="Kadnikov V.V."/>
            <person name="Mardanov A.V."/>
            <person name="Beletsky A.V."/>
            <person name="Frank Y.A."/>
            <person name="Karnachuk O.V."/>
            <person name="Ravin N.V."/>
        </authorList>
    </citation>
    <scope>NUCLEOTIDE SEQUENCE [LARGE SCALE GENOMIC DNA]</scope>
</reference>
<feature type="transmembrane region" description="Helical" evidence="2">
    <location>
        <begin position="80"/>
        <end position="113"/>
    </location>
</feature>
<accession>A0A6I6DCG2</accession>
<feature type="transmembrane region" description="Helical" evidence="2">
    <location>
        <begin position="53"/>
        <end position="74"/>
    </location>
</feature>
<dbReference type="GO" id="GO:0004190">
    <property type="term" value="F:aspartic-type endopeptidase activity"/>
    <property type="evidence" value="ECO:0007669"/>
    <property type="project" value="InterPro"/>
</dbReference>
<evidence type="ECO:0000256" key="2">
    <source>
        <dbReference type="SAM" id="Phobius"/>
    </source>
</evidence>
<dbReference type="Proteomes" id="UP000426444">
    <property type="component" value="Chromosome"/>
</dbReference>
<keyword evidence="2" id="KW-0812">Transmembrane</keyword>
<feature type="domain" description="Prepilin type IV endopeptidase peptidase" evidence="3">
    <location>
        <begin position="8"/>
        <end position="108"/>
    </location>
</feature>
<dbReference type="PANTHER" id="PTHR30487">
    <property type="entry name" value="TYPE 4 PREPILIN-LIKE PROTEINS LEADER PEPTIDE-PROCESSING ENZYME"/>
    <property type="match status" value="1"/>
</dbReference>
<evidence type="ECO:0000313" key="4">
    <source>
        <dbReference type="EMBL" id="QGU00288.1"/>
    </source>
</evidence>
<dbReference type="Gene3D" id="1.20.120.1220">
    <property type="match status" value="1"/>
</dbReference>
<keyword evidence="2" id="KW-1133">Transmembrane helix</keyword>
<dbReference type="KEGG" id="salq:SYNTR_1694"/>
<dbReference type="GO" id="GO:0005886">
    <property type="term" value="C:plasma membrane"/>
    <property type="evidence" value="ECO:0007669"/>
    <property type="project" value="TreeGrafter"/>
</dbReference>
<evidence type="ECO:0000256" key="1">
    <source>
        <dbReference type="ARBA" id="ARBA00005801"/>
    </source>
</evidence>
<keyword evidence="2" id="KW-0472">Membrane</keyword>
<dbReference type="PANTHER" id="PTHR30487:SF0">
    <property type="entry name" value="PREPILIN LEADER PEPTIDASE_N-METHYLTRANSFERASE-RELATED"/>
    <property type="match status" value="1"/>
</dbReference>
<gene>
    <name evidence="4" type="ORF">SYNTR_1694</name>
</gene>
<dbReference type="EMBL" id="CP046457">
    <property type="protein sequence ID" value="QGU00288.1"/>
    <property type="molecule type" value="Genomic_DNA"/>
</dbReference>
<name>A0A6I6DCG2_9FIRM</name>
<evidence type="ECO:0000259" key="3">
    <source>
        <dbReference type="Pfam" id="PF01478"/>
    </source>
</evidence>
<dbReference type="RefSeq" id="WP_156204091.1">
    <property type="nucleotide sequence ID" value="NZ_CP046457.1"/>
</dbReference>
<dbReference type="InterPro" id="IPR050882">
    <property type="entry name" value="Prepilin_peptidase/N-MTase"/>
</dbReference>
<keyword evidence="5" id="KW-1185">Reference proteome</keyword>
<protein>
    <submittedName>
        <fullName evidence="4">Type IV prepilin peptidase TadV/CpaA</fullName>
    </submittedName>
</protein>
<dbReference type="Pfam" id="PF01478">
    <property type="entry name" value="Peptidase_A24"/>
    <property type="match status" value="1"/>
</dbReference>
<feature type="transmembrane region" description="Helical" evidence="2">
    <location>
        <begin position="141"/>
        <end position="160"/>
    </location>
</feature>
<dbReference type="AlphaFoldDB" id="A0A6I6DCG2"/>
<dbReference type="InterPro" id="IPR000045">
    <property type="entry name" value="Prepilin_IV_endopep_pep"/>
</dbReference>
<comment type="similarity">
    <text evidence="1">Belongs to the peptidase A24 family.</text>
</comment>
<sequence>MILTPLTLLVVGIAAGYDYMTRRIPNFLTFPAIILGLGLNAYYYGFPGLGNGALGMLLGIALLLIPFFIGGMGAGDVKLLAAVGAINGTAFVLTTFIYSALIGGIMSIIAIILKRQFKATMSNMFLFMVPGAKMSQPKTGIPYGIAIFLGTILSFYTGVIW</sequence>